<proteinExistence type="predicted"/>
<gene>
    <name evidence="1" type="ORF">ACFFH7_25430</name>
</gene>
<organism evidence="1 2">
    <name type="scientific">Kutzneria chonburiensis</name>
    <dbReference type="NCBI Taxonomy" id="1483604"/>
    <lineage>
        <taxon>Bacteria</taxon>
        <taxon>Bacillati</taxon>
        <taxon>Actinomycetota</taxon>
        <taxon>Actinomycetes</taxon>
        <taxon>Pseudonocardiales</taxon>
        <taxon>Pseudonocardiaceae</taxon>
        <taxon>Kutzneria</taxon>
    </lineage>
</organism>
<protein>
    <recommendedName>
        <fullName evidence="3">IrrE N-terminal-like domain-containing protein</fullName>
    </recommendedName>
</protein>
<evidence type="ECO:0000313" key="1">
    <source>
        <dbReference type="EMBL" id="MFC0544871.1"/>
    </source>
</evidence>
<name>A0ABV6MYJ1_9PSEU</name>
<comment type="caution">
    <text evidence="1">The sequence shown here is derived from an EMBL/GenBank/DDBJ whole genome shotgun (WGS) entry which is preliminary data.</text>
</comment>
<keyword evidence="2" id="KW-1185">Reference proteome</keyword>
<dbReference type="Proteomes" id="UP001589810">
    <property type="component" value="Unassembled WGS sequence"/>
</dbReference>
<evidence type="ECO:0008006" key="3">
    <source>
        <dbReference type="Google" id="ProtNLM"/>
    </source>
</evidence>
<sequence length="169" mass="18521">MNEAEVFERFTLPDKATYRDACRQVGAVMSELLKATVELRFVSMRDAGLSGATVRYRDGSYVVYCAKSSSWYHRLGILLHELAHVALGHVPVASDTGRGLRQVVPHLPSGVMAILAGRSCHSEDKERAAEEFADQLMARLTEPRTSDVPELSAHALRVAEGLAGPHRHG</sequence>
<accession>A0ABV6MYJ1</accession>
<dbReference type="RefSeq" id="WP_273936395.1">
    <property type="nucleotide sequence ID" value="NZ_CP097263.1"/>
</dbReference>
<dbReference type="EMBL" id="JBHLUD010000008">
    <property type="protein sequence ID" value="MFC0544871.1"/>
    <property type="molecule type" value="Genomic_DNA"/>
</dbReference>
<reference evidence="1 2" key="1">
    <citation type="submission" date="2024-09" db="EMBL/GenBank/DDBJ databases">
        <authorList>
            <person name="Sun Q."/>
            <person name="Mori K."/>
        </authorList>
    </citation>
    <scope>NUCLEOTIDE SEQUENCE [LARGE SCALE GENOMIC DNA]</scope>
    <source>
        <strain evidence="1 2">TBRC 1432</strain>
    </source>
</reference>
<evidence type="ECO:0000313" key="2">
    <source>
        <dbReference type="Proteomes" id="UP001589810"/>
    </source>
</evidence>